<name>A0ABV2D074_9SPHN</name>
<dbReference type="Gene3D" id="3.30.870.10">
    <property type="entry name" value="Endonuclease Chain A"/>
    <property type="match status" value="2"/>
</dbReference>
<dbReference type="RefSeq" id="WP_353983729.1">
    <property type="nucleotide sequence ID" value="NZ_JBEWLY010000013.1"/>
</dbReference>
<dbReference type="PANTHER" id="PTHR21248:SF12">
    <property type="entry name" value="CARDIOLIPIN SYNTHASE C"/>
    <property type="match status" value="1"/>
</dbReference>
<keyword evidence="4" id="KW-0964">Secreted</keyword>
<dbReference type="PROSITE" id="PS50035">
    <property type="entry name" value="PLD"/>
    <property type="match status" value="2"/>
</dbReference>
<comment type="subcellular location">
    <subcellularLocation>
        <location evidence="2">Secreted</location>
    </subcellularLocation>
</comment>
<comment type="function">
    <text evidence="1">Could be a virulence factor.</text>
</comment>
<comment type="caution">
    <text evidence="8">The sequence shown here is derived from an EMBL/GenBank/DDBJ whole genome shotgun (WGS) entry which is preliminary data.</text>
</comment>
<dbReference type="Pfam" id="PF13091">
    <property type="entry name" value="PLDc_2"/>
    <property type="match status" value="2"/>
</dbReference>
<evidence type="ECO:0000256" key="6">
    <source>
        <dbReference type="SAM" id="MobiDB-lite"/>
    </source>
</evidence>
<evidence type="ECO:0000259" key="7">
    <source>
        <dbReference type="PROSITE" id="PS50035"/>
    </source>
</evidence>
<evidence type="ECO:0000256" key="4">
    <source>
        <dbReference type="ARBA" id="ARBA00022525"/>
    </source>
</evidence>
<evidence type="ECO:0000256" key="3">
    <source>
        <dbReference type="ARBA" id="ARBA00018392"/>
    </source>
</evidence>
<dbReference type="PANTHER" id="PTHR21248">
    <property type="entry name" value="CARDIOLIPIN SYNTHASE"/>
    <property type="match status" value="1"/>
</dbReference>
<protein>
    <recommendedName>
        <fullName evidence="3">Phospholipase D</fullName>
    </recommendedName>
    <alternativeName>
        <fullName evidence="5">Choline phosphatase</fullName>
    </alternativeName>
</protein>
<evidence type="ECO:0000313" key="9">
    <source>
        <dbReference type="Proteomes" id="UP001548713"/>
    </source>
</evidence>
<feature type="domain" description="PLD phosphodiesterase" evidence="7">
    <location>
        <begin position="397"/>
        <end position="424"/>
    </location>
</feature>
<dbReference type="CDD" id="cd09113">
    <property type="entry name" value="PLDc_ymdC_like_2"/>
    <property type="match status" value="1"/>
</dbReference>
<organism evidence="8 9">
    <name type="scientific">Novosphingobium kalidii</name>
    <dbReference type="NCBI Taxonomy" id="3230299"/>
    <lineage>
        <taxon>Bacteria</taxon>
        <taxon>Pseudomonadati</taxon>
        <taxon>Pseudomonadota</taxon>
        <taxon>Alphaproteobacteria</taxon>
        <taxon>Sphingomonadales</taxon>
        <taxon>Sphingomonadaceae</taxon>
        <taxon>Novosphingobium</taxon>
    </lineage>
</organism>
<proteinExistence type="predicted"/>
<evidence type="ECO:0000256" key="2">
    <source>
        <dbReference type="ARBA" id="ARBA00004613"/>
    </source>
</evidence>
<gene>
    <name evidence="8" type="ORF">ABVV53_07270</name>
</gene>
<dbReference type="Proteomes" id="UP001548713">
    <property type="component" value="Unassembled WGS sequence"/>
</dbReference>
<sequence length="506" mass="56508">MRRLKALQLPPAGIRPPSHADLDTRGTALGREVESRGPQGVGLTGHKLLSEGKDAFAARVLLARSAERTLDVQYYIWHDDLSGSLLLDELEAAAQRGVRVRLLLDDVGTSRLDARLACLAEQPNFEVRLYNPCVIRFPKTINYLFDFPRLNRRMHAKSFTVDSQATILGGRNIGDEYFAARRSGLFVDLDVLAVGAIVVEVSKAFDKCWNGPDVRSVESLIGKVPKWRRRRMERARVSLATSERAERFREAVRSRRLFGELIDGTMSMVWAPARLVSHDYSDGDGREEQTDLPTLLPGDLYLPEERLDLISGYFVPTQQGAADLIALAQKGVRVRVLTNSYAATDVGFVHAGYVPWRRALLAAGVQLFEMPAPDDKPKTARKFVRTSSARSRTFRGEGRSLHAKVFGVDEREIYVGSANFDPRSAHLNTELGLIIEAPQLASDLAETFDQDIAASVYRLGLSEDGRMYWIDARDDYPVREFVEPGTGLFSRALVALLSRLPIERQL</sequence>
<dbReference type="SUPFAM" id="SSF56024">
    <property type="entry name" value="Phospholipase D/nuclease"/>
    <property type="match status" value="2"/>
</dbReference>
<dbReference type="SMART" id="SM00155">
    <property type="entry name" value="PLDc"/>
    <property type="match status" value="2"/>
</dbReference>
<feature type="domain" description="PLD phosphodiesterase" evidence="7">
    <location>
        <begin position="150"/>
        <end position="177"/>
    </location>
</feature>
<accession>A0ABV2D074</accession>
<feature type="region of interest" description="Disordered" evidence="6">
    <location>
        <begin position="1"/>
        <end position="23"/>
    </location>
</feature>
<reference evidence="8 9" key="1">
    <citation type="submission" date="2024-07" db="EMBL/GenBank/DDBJ databases">
        <title>Novosphingobium kalidii RD2P27.</title>
        <authorList>
            <person name="Sun J.-Q."/>
        </authorList>
    </citation>
    <scope>NUCLEOTIDE SEQUENCE [LARGE SCALE GENOMIC DNA]</scope>
    <source>
        <strain evidence="8 9">RD2P27</strain>
    </source>
</reference>
<dbReference type="EMBL" id="JBEWLY010000013">
    <property type="protein sequence ID" value="MET1755255.1"/>
    <property type="molecule type" value="Genomic_DNA"/>
</dbReference>
<dbReference type="CDD" id="cd09111">
    <property type="entry name" value="PLDc_ymdC_like_1"/>
    <property type="match status" value="1"/>
</dbReference>
<keyword evidence="9" id="KW-1185">Reference proteome</keyword>
<evidence type="ECO:0000256" key="1">
    <source>
        <dbReference type="ARBA" id="ARBA00003145"/>
    </source>
</evidence>
<evidence type="ECO:0000313" key="8">
    <source>
        <dbReference type="EMBL" id="MET1755255.1"/>
    </source>
</evidence>
<dbReference type="InterPro" id="IPR025202">
    <property type="entry name" value="PLD-like_dom"/>
</dbReference>
<evidence type="ECO:0000256" key="5">
    <source>
        <dbReference type="ARBA" id="ARBA00029594"/>
    </source>
</evidence>
<dbReference type="InterPro" id="IPR001736">
    <property type="entry name" value="PLipase_D/transphosphatidylase"/>
</dbReference>